<dbReference type="InterPro" id="IPR036366">
    <property type="entry name" value="PGBDSf"/>
</dbReference>
<evidence type="ECO:0000256" key="1">
    <source>
        <dbReference type="ARBA" id="ARBA00004752"/>
    </source>
</evidence>
<comment type="similarity">
    <text evidence="2">Belongs to the YkuD family.</text>
</comment>
<protein>
    <submittedName>
        <fullName evidence="9">Putative peptidoglycan binding domain-containing protein</fullName>
    </submittedName>
</protein>
<dbReference type="UniPathway" id="UPA00219"/>
<evidence type="ECO:0000256" key="3">
    <source>
        <dbReference type="ARBA" id="ARBA00022679"/>
    </source>
</evidence>
<dbReference type="GO" id="GO:0071555">
    <property type="term" value="P:cell wall organization"/>
    <property type="evidence" value="ECO:0007669"/>
    <property type="project" value="UniProtKB-UniRule"/>
</dbReference>
<keyword evidence="3" id="KW-0808">Transferase</keyword>
<reference evidence="9 10" key="1">
    <citation type="submission" date="2016-10" db="EMBL/GenBank/DDBJ databases">
        <authorList>
            <person name="de Groot N.N."/>
        </authorList>
    </citation>
    <scope>NUCLEOTIDE SEQUENCE [LARGE SCALE GENOMIC DNA]</scope>
    <source>
        <strain evidence="9 10">DSM 21039</strain>
    </source>
</reference>
<evidence type="ECO:0000313" key="9">
    <source>
        <dbReference type="EMBL" id="SEK70343.1"/>
    </source>
</evidence>
<dbReference type="Gene3D" id="2.40.440.10">
    <property type="entry name" value="L,D-transpeptidase catalytic domain-like"/>
    <property type="match status" value="1"/>
</dbReference>
<dbReference type="STRING" id="573321.SAMN04488505_101734"/>
<dbReference type="GO" id="GO:0008360">
    <property type="term" value="P:regulation of cell shape"/>
    <property type="evidence" value="ECO:0007669"/>
    <property type="project" value="UniProtKB-UniRule"/>
</dbReference>
<name>A0A1H7J6E1_9BACT</name>
<evidence type="ECO:0000259" key="8">
    <source>
        <dbReference type="PROSITE" id="PS52029"/>
    </source>
</evidence>
<evidence type="ECO:0000256" key="4">
    <source>
        <dbReference type="ARBA" id="ARBA00022960"/>
    </source>
</evidence>
<keyword evidence="10" id="KW-1185">Reference proteome</keyword>
<gene>
    <name evidence="9" type="ORF">SAMN04488505_101734</name>
</gene>
<evidence type="ECO:0000256" key="7">
    <source>
        <dbReference type="PROSITE-ProRule" id="PRU01373"/>
    </source>
</evidence>
<dbReference type="RefSeq" id="WP_238386485.1">
    <property type="nucleotide sequence ID" value="NZ_FOBB01000001.1"/>
</dbReference>
<evidence type="ECO:0000313" key="10">
    <source>
        <dbReference type="Proteomes" id="UP000198984"/>
    </source>
</evidence>
<evidence type="ECO:0000256" key="6">
    <source>
        <dbReference type="ARBA" id="ARBA00023316"/>
    </source>
</evidence>
<dbReference type="Pfam" id="PF01471">
    <property type="entry name" value="PG_binding_1"/>
    <property type="match status" value="1"/>
</dbReference>
<sequence>MKMKWLILFIPAGLILLLAGCRQGTKSKPEITARNTAVNKSNAYNDLFLDSAAVEKFILQQKIGDTTANAMRSFYNVRNFEYAWFDSQGLTEQALGFRSLYHYSKDTSGSRQMEIRLDELMNDNDTTITGNEAGIIKTELQLTQRFIQFAQENYADLNTAQLQQFIPIQKQRLLQLADSILANNSREHRDYEAATPAYAAMKKQLAQYVDIAKKGGWPAIAADKKKYTKGDSAAAIQLVKKRLQATGELSGADSSTLFDDTLEAAIKTFQQTHGYTATGLLTDTLLHDMNVPVLVRVQQLVMNMERMRWAPAAPEGQLIIVNIPEYVLHVWEGKKKVFDMAVVVGKEGSSTTMFYGDLNQIVFNPYWHVPRSIVRKEILPHIAKNKNYLAENEMEITGERNGVPVIRQRPGKKNALGHVKFLFPNSFNIYFHDTPVKSLFEKDKRAYSHGCIRLSDPIKMANYLLQDMPNWTPEKVDSAINKGDKEKYVKLKHSVPVLVTYYTAWVDEQGALQFRDDIYGHDARLAQKMFTDGQGQVLTSAN</sequence>
<dbReference type="Pfam" id="PF03734">
    <property type="entry name" value="YkuD"/>
    <property type="match status" value="1"/>
</dbReference>
<dbReference type="Pfam" id="PF20142">
    <property type="entry name" value="Scaffold"/>
    <property type="match status" value="1"/>
</dbReference>
<dbReference type="PANTHER" id="PTHR41533:SF2">
    <property type="entry name" value="BLR7131 PROTEIN"/>
    <property type="match status" value="1"/>
</dbReference>
<keyword evidence="4 7" id="KW-0133">Cell shape</keyword>
<dbReference type="GO" id="GO:0016740">
    <property type="term" value="F:transferase activity"/>
    <property type="evidence" value="ECO:0007669"/>
    <property type="project" value="UniProtKB-KW"/>
</dbReference>
<dbReference type="Gene3D" id="1.10.101.10">
    <property type="entry name" value="PGBD-like superfamily/PGBD"/>
    <property type="match status" value="1"/>
</dbReference>
<dbReference type="PANTHER" id="PTHR41533">
    <property type="entry name" value="L,D-TRANSPEPTIDASE HI_1667-RELATED"/>
    <property type="match status" value="1"/>
</dbReference>
<keyword evidence="6 7" id="KW-0961">Cell wall biogenesis/degradation</keyword>
<dbReference type="InterPro" id="IPR045380">
    <property type="entry name" value="LD_TPept_scaffold_dom"/>
</dbReference>
<feature type="domain" description="L,D-TPase catalytic" evidence="8">
    <location>
        <begin position="317"/>
        <end position="477"/>
    </location>
</feature>
<dbReference type="AlphaFoldDB" id="A0A1H7J6E1"/>
<dbReference type="PROSITE" id="PS52029">
    <property type="entry name" value="LD_TPASE"/>
    <property type="match status" value="1"/>
</dbReference>
<feature type="active site" description="Nucleophile" evidence="7">
    <location>
        <position position="451"/>
    </location>
</feature>
<dbReference type="InterPro" id="IPR005490">
    <property type="entry name" value="LD_TPept_cat_dom"/>
</dbReference>
<comment type="pathway">
    <text evidence="1 7">Cell wall biogenesis; peptidoglycan biosynthesis.</text>
</comment>
<dbReference type="InterPro" id="IPR038063">
    <property type="entry name" value="Transpep_catalytic_dom"/>
</dbReference>
<keyword evidence="5 7" id="KW-0573">Peptidoglycan synthesis</keyword>
<dbReference type="InterPro" id="IPR036365">
    <property type="entry name" value="PGBD-like_sf"/>
</dbReference>
<dbReference type="InterPro" id="IPR002477">
    <property type="entry name" value="Peptidoglycan-bd-like"/>
</dbReference>
<dbReference type="SUPFAM" id="SSF47090">
    <property type="entry name" value="PGBD-like"/>
    <property type="match status" value="1"/>
</dbReference>
<evidence type="ECO:0000256" key="5">
    <source>
        <dbReference type="ARBA" id="ARBA00022984"/>
    </source>
</evidence>
<dbReference type="CDD" id="cd16913">
    <property type="entry name" value="YkuD_like"/>
    <property type="match status" value="1"/>
</dbReference>
<dbReference type="Proteomes" id="UP000198984">
    <property type="component" value="Unassembled WGS sequence"/>
</dbReference>
<proteinExistence type="inferred from homology"/>
<evidence type="ECO:0000256" key="2">
    <source>
        <dbReference type="ARBA" id="ARBA00005992"/>
    </source>
</evidence>
<accession>A0A1H7J6E1</accession>
<feature type="active site" description="Proton donor/acceptor" evidence="7">
    <location>
        <position position="432"/>
    </location>
</feature>
<dbReference type="EMBL" id="FOBB01000001">
    <property type="protein sequence ID" value="SEK70343.1"/>
    <property type="molecule type" value="Genomic_DNA"/>
</dbReference>
<dbReference type="SUPFAM" id="SSF141523">
    <property type="entry name" value="L,D-transpeptidase catalytic domain-like"/>
    <property type="match status" value="1"/>
</dbReference>
<dbReference type="GO" id="GO:0004180">
    <property type="term" value="F:carboxypeptidase activity"/>
    <property type="evidence" value="ECO:0007669"/>
    <property type="project" value="UniProtKB-ARBA"/>
</dbReference>
<organism evidence="9 10">
    <name type="scientific">Chitinophaga rupis</name>
    <dbReference type="NCBI Taxonomy" id="573321"/>
    <lineage>
        <taxon>Bacteria</taxon>
        <taxon>Pseudomonadati</taxon>
        <taxon>Bacteroidota</taxon>
        <taxon>Chitinophagia</taxon>
        <taxon>Chitinophagales</taxon>
        <taxon>Chitinophagaceae</taxon>
        <taxon>Chitinophaga</taxon>
    </lineage>
</organism>
<dbReference type="InterPro" id="IPR052905">
    <property type="entry name" value="LD-transpeptidase_YkuD-like"/>
</dbReference>
<dbReference type="GO" id="GO:0009252">
    <property type="term" value="P:peptidoglycan biosynthetic process"/>
    <property type="evidence" value="ECO:0007669"/>
    <property type="project" value="UniProtKB-UniPathway"/>
</dbReference>
<dbReference type="PROSITE" id="PS51257">
    <property type="entry name" value="PROKAR_LIPOPROTEIN"/>
    <property type="match status" value="1"/>
</dbReference>